<accession>A0A9D3RMB1</accession>
<dbReference type="InterPro" id="IPR043547">
    <property type="entry name" value="Mimecan/Epiphycan/Opticin"/>
</dbReference>
<dbReference type="InterPro" id="IPR032675">
    <property type="entry name" value="LRR_dom_sf"/>
</dbReference>
<evidence type="ECO:0000256" key="11">
    <source>
        <dbReference type="ARBA" id="ARBA00023030"/>
    </source>
</evidence>
<keyword evidence="9" id="KW-0677">Repeat</keyword>
<dbReference type="GO" id="GO:0061975">
    <property type="term" value="P:articular cartilage development"/>
    <property type="evidence" value="ECO:0007669"/>
    <property type="project" value="TreeGrafter"/>
</dbReference>
<keyword evidence="7" id="KW-0433">Leucine-rich repeat</keyword>
<name>A0A9D3RMB1_ANGAN</name>
<evidence type="ECO:0000256" key="9">
    <source>
        <dbReference type="ARBA" id="ARBA00022737"/>
    </source>
</evidence>
<keyword evidence="10" id="KW-0654">Proteoglycan</keyword>
<dbReference type="PROSITE" id="PS51450">
    <property type="entry name" value="LRR"/>
    <property type="match status" value="2"/>
</dbReference>
<dbReference type="OrthoDB" id="7451790at2759"/>
<dbReference type="GO" id="GO:0031012">
    <property type="term" value="C:extracellular matrix"/>
    <property type="evidence" value="ECO:0007669"/>
    <property type="project" value="TreeGrafter"/>
</dbReference>
<dbReference type="InterPro" id="IPR003591">
    <property type="entry name" value="Leu-rich_rpt_typical-subtyp"/>
</dbReference>
<gene>
    <name evidence="17" type="ORF">ANANG_G00248480</name>
</gene>
<dbReference type="Proteomes" id="UP001044222">
    <property type="component" value="Chromosome 14"/>
</dbReference>
<sequence>MIAQRALLFSFICASCALCSTARQFSRDSQHRPVIANLQDSLTDEVHTESKKAKREVALSAGYDADAGSPPADTPDDSDDSLATAEGSELPTCLLCVCLTGSVYCEEVVPDMTAVPPLPKETAYLYARYNKIKKIKAKDFADVVTLKRIDLTGNIISEIEDGAFLKLTLLEELTLAENNLVKLPMLPAKLRSFNANHNQLRTSGVKANIFQKLTQLTYLYLANNELEAVPPLPESLRTVHLQNNNIAAVSDETFCKGNNTYYIRPNINEIRMEGNPVILGKYPNSFTCLSSLPIGQYS</sequence>
<organism evidence="17 18">
    <name type="scientific">Anguilla anguilla</name>
    <name type="common">European freshwater eel</name>
    <name type="synonym">Muraena anguilla</name>
    <dbReference type="NCBI Taxonomy" id="7936"/>
    <lineage>
        <taxon>Eukaryota</taxon>
        <taxon>Metazoa</taxon>
        <taxon>Chordata</taxon>
        <taxon>Craniata</taxon>
        <taxon>Vertebrata</taxon>
        <taxon>Euteleostomi</taxon>
        <taxon>Actinopterygii</taxon>
        <taxon>Neopterygii</taxon>
        <taxon>Teleostei</taxon>
        <taxon>Anguilliformes</taxon>
        <taxon>Anguillidae</taxon>
        <taxon>Anguilla</taxon>
    </lineage>
</organism>
<evidence type="ECO:0000313" key="17">
    <source>
        <dbReference type="EMBL" id="KAG5835859.1"/>
    </source>
</evidence>
<keyword evidence="11" id="KW-0339">Growth factor</keyword>
<protein>
    <recommendedName>
        <fullName evidence="4">Mimecan</fullName>
    </recommendedName>
    <alternativeName>
        <fullName evidence="14">Osteoglycin</fullName>
    </alternativeName>
</protein>
<feature type="signal peptide" evidence="16">
    <location>
        <begin position="1"/>
        <end position="22"/>
    </location>
</feature>
<dbReference type="PANTHER" id="PTHR46269">
    <property type="entry name" value="EPIPHYCAN-RELATED"/>
    <property type="match status" value="1"/>
</dbReference>
<evidence type="ECO:0000256" key="2">
    <source>
        <dbReference type="ARBA" id="ARBA00004498"/>
    </source>
</evidence>
<dbReference type="SMART" id="SM00369">
    <property type="entry name" value="LRR_TYP"/>
    <property type="match status" value="4"/>
</dbReference>
<evidence type="ECO:0000256" key="5">
    <source>
        <dbReference type="ARBA" id="ARBA00022525"/>
    </source>
</evidence>
<dbReference type="GO" id="GO:0005615">
    <property type="term" value="C:extracellular space"/>
    <property type="evidence" value="ECO:0007669"/>
    <property type="project" value="TreeGrafter"/>
</dbReference>
<dbReference type="GO" id="GO:0008083">
    <property type="term" value="F:growth factor activity"/>
    <property type="evidence" value="ECO:0007669"/>
    <property type="project" value="UniProtKB-KW"/>
</dbReference>
<feature type="region of interest" description="Disordered" evidence="15">
    <location>
        <begin position="63"/>
        <end position="84"/>
    </location>
</feature>
<dbReference type="GO" id="GO:0060348">
    <property type="term" value="P:bone development"/>
    <property type="evidence" value="ECO:0007669"/>
    <property type="project" value="TreeGrafter"/>
</dbReference>
<evidence type="ECO:0000256" key="10">
    <source>
        <dbReference type="ARBA" id="ARBA00022974"/>
    </source>
</evidence>
<comment type="caution">
    <text evidence="17">The sequence shown here is derived from an EMBL/GenBank/DDBJ whole genome shotgun (WGS) entry which is preliminary data.</text>
</comment>
<evidence type="ECO:0000256" key="12">
    <source>
        <dbReference type="ARBA" id="ARBA00023157"/>
    </source>
</evidence>
<reference evidence="17" key="1">
    <citation type="submission" date="2021-01" db="EMBL/GenBank/DDBJ databases">
        <title>A chromosome-scale assembly of European eel, Anguilla anguilla.</title>
        <authorList>
            <person name="Henkel C."/>
            <person name="Jong-Raadsen S.A."/>
            <person name="Dufour S."/>
            <person name="Weltzien F.-A."/>
            <person name="Palstra A.P."/>
            <person name="Pelster B."/>
            <person name="Spaink H.P."/>
            <person name="Van Den Thillart G.E."/>
            <person name="Jansen H."/>
            <person name="Zahm M."/>
            <person name="Klopp C."/>
            <person name="Cedric C."/>
            <person name="Louis A."/>
            <person name="Berthelot C."/>
            <person name="Parey E."/>
            <person name="Roest Crollius H."/>
            <person name="Montfort J."/>
            <person name="Robinson-Rechavi M."/>
            <person name="Bucao C."/>
            <person name="Bouchez O."/>
            <person name="Gislard M."/>
            <person name="Lluch J."/>
            <person name="Milhes M."/>
            <person name="Lampietro C."/>
            <person name="Lopez Roques C."/>
            <person name="Donnadieu C."/>
            <person name="Braasch I."/>
            <person name="Desvignes T."/>
            <person name="Postlethwait J."/>
            <person name="Bobe J."/>
            <person name="Guiguen Y."/>
            <person name="Dirks R."/>
        </authorList>
    </citation>
    <scope>NUCLEOTIDE SEQUENCE</scope>
    <source>
        <strain evidence="17">Tag_6206</strain>
        <tissue evidence="17">Liver</tissue>
    </source>
</reference>
<keyword evidence="5" id="KW-0964">Secreted</keyword>
<keyword evidence="12" id="KW-1015">Disulfide bond</keyword>
<dbReference type="OMA" id="CASCALC"/>
<evidence type="ECO:0000256" key="8">
    <source>
        <dbReference type="ARBA" id="ARBA00022729"/>
    </source>
</evidence>
<dbReference type="PANTHER" id="PTHR46269:SF1">
    <property type="entry name" value="MIMECAN"/>
    <property type="match status" value="1"/>
</dbReference>
<comment type="subcellular location">
    <subcellularLocation>
        <location evidence="2">Secreted</location>
        <location evidence="2">Extracellular space</location>
        <location evidence="2">Extracellular matrix</location>
    </subcellularLocation>
</comment>
<dbReference type="InterPro" id="IPR001611">
    <property type="entry name" value="Leu-rich_rpt"/>
</dbReference>
<evidence type="ECO:0000256" key="16">
    <source>
        <dbReference type="SAM" id="SignalP"/>
    </source>
</evidence>
<evidence type="ECO:0000256" key="6">
    <source>
        <dbReference type="ARBA" id="ARBA00022530"/>
    </source>
</evidence>
<evidence type="ECO:0000313" key="18">
    <source>
        <dbReference type="Proteomes" id="UP001044222"/>
    </source>
</evidence>
<proteinExistence type="inferred from homology"/>
<keyword evidence="13" id="KW-0325">Glycoprotein</keyword>
<evidence type="ECO:0000256" key="4">
    <source>
        <dbReference type="ARBA" id="ARBA00018423"/>
    </source>
</evidence>
<dbReference type="EMBL" id="JAFIRN010000014">
    <property type="protein sequence ID" value="KAG5835859.1"/>
    <property type="molecule type" value="Genomic_DNA"/>
</dbReference>
<dbReference type="SUPFAM" id="SSF52058">
    <property type="entry name" value="L domain-like"/>
    <property type="match status" value="1"/>
</dbReference>
<feature type="chain" id="PRO_5039696982" description="Mimecan" evidence="16">
    <location>
        <begin position="23"/>
        <end position="298"/>
    </location>
</feature>
<evidence type="ECO:0000256" key="15">
    <source>
        <dbReference type="SAM" id="MobiDB-lite"/>
    </source>
</evidence>
<evidence type="ECO:0000256" key="7">
    <source>
        <dbReference type="ARBA" id="ARBA00022614"/>
    </source>
</evidence>
<dbReference type="Pfam" id="PF13855">
    <property type="entry name" value="LRR_8"/>
    <property type="match status" value="1"/>
</dbReference>
<evidence type="ECO:0000256" key="1">
    <source>
        <dbReference type="ARBA" id="ARBA00003759"/>
    </source>
</evidence>
<keyword evidence="18" id="KW-1185">Reference proteome</keyword>
<dbReference type="Gene3D" id="3.80.10.10">
    <property type="entry name" value="Ribonuclease Inhibitor"/>
    <property type="match status" value="1"/>
</dbReference>
<dbReference type="AlphaFoldDB" id="A0A9D3RMB1"/>
<evidence type="ECO:0000256" key="3">
    <source>
        <dbReference type="ARBA" id="ARBA00006912"/>
    </source>
</evidence>
<evidence type="ECO:0000256" key="14">
    <source>
        <dbReference type="ARBA" id="ARBA00031730"/>
    </source>
</evidence>
<evidence type="ECO:0000256" key="13">
    <source>
        <dbReference type="ARBA" id="ARBA00023180"/>
    </source>
</evidence>
<comment type="function">
    <text evidence="1">Induces bone formation in conjunction with TGF-beta-1 or TGF-beta-2.</text>
</comment>
<comment type="similarity">
    <text evidence="3">Belongs to the small leucine-rich proteoglycan (SLRP) family. SLRP class III subfamily.</text>
</comment>
<keyword evidence="6" id="KW-0272">Extracellular matrix</keyword>
<keyword evidence="8 16" id="KW-0732">Signal</keyword>